<dbReference type="EC" id="3.2.1.-" evidence="11"/>
<name>A0A2R6WSY4_MARPO</name>
<dbReference type="Pfam" id="PF17677">
    <property type="entry name" value="Glyco_hydro38C2"/>
    <property type="match status" value="1"/>
</dbReference>
<dbReference type="GO" id="GO:0006013">
    <property type="term" value="P:mannose metabolic process"/>
    <property type="evidence" value="ECO:0007669"/>
    <property type="project" value="InterPro"/>
</dbReference>
<dbReference type="Pfam" id="PF07748">
    <property type="entry name" value="Glyco_hydro_38C"/>
    <property type="match status" value="1"/>
</dbReference>
<keyword evidence="14" id="KW-1185">Reference proteome</keyword>
<evidence type="ECO:0000256" key="9">
    <source>
        <dbReference type="ARBA" id="ARBA00023180"/>
    </source>
</evidence>
<dbReference type="InterPro" id="IPR015341">
    <property type="entry name" value="Glyco_hydro_38_cen"/>
</dbReference>
<dbReference type="InterPro" id="IPR048534">
    <property type="entry name" value="Man2a1-like_dom"/>
</dbReference>
<dbReference type="SMART" id="SM00872">
    <property type="entry name" value="Alpha-mann_mid"/>
    <property type="match status" value="1"/>
</dbReference>
<dbReference type="FunFam" id="3.20.110.10:FF:000001">
    <property type="entry name" value="Alpha-mannosidase"/>
    <property type="match status" value="1"/>
</dbReference>
<dbReference type="AlphaFoldDB" id="A0A2R6WSY4"/>
<proteinExistence type="inferred from homology"/>
<dbReference type="GO" id="GO:0046872">
    <property type="term" value="F:metal ion binding"/>
    <property type="evidence" value="ECO:0007669"/>
    <property type="project" value="UniProtKB-KW"/>
</dbReference>
<dbReference type="OrthoDB" id="2016903at2759"/>
<dbReference type="GO" id="GO:0004559">
    <property type="term" value="F:alpha-mannosidase activity"/>
    <property type="evidence" value="ECO:0000318"/>
    <property type="project" value="GO_Central"/>
</dbReference>
<dbReference type="Gene3D" id="1.20.1270.50">
    <property type="entry name" value="Glycoside hydrolase family 38, central domain"/>
    <property type="match status" value="2"/>
</dbReference>
<evidence type="ECO:0000313" key="13">
    <source>
        <dbReference type="EMBL" id="PTQ36968.1"/>
    </source>
</evidence>
<dbReference type="PANTHER" id="PTHR11607">
    <property type="entry name" value="ALPHA-MANNOSIDASE"/>
    <property type="match status" value="1"/>
</dbReference>
<dbReference type="Gene3D" id="2.70.98.30">
    <property type="entry name" value="Golgi alpha-mannosidase II, domain 4"/>
    <property type="match status" value="1"/>
</dbReference>
<evidence type="ECO:0000313" key="14">
    <source>
        <dbReference type="Proteomes" id="UP000244005"/>
    </source>
</evidence>
<dbReference type="FunFam" id="2.60.40.1360:FF:000001">
    <property type="entry name" value="Alpha-mannosidase"/>
    <property type="match status" value="1"/>
</dbReference>
<dbReference type="EMBL" id="KZ772732">
    <property type="protein sequence ID" value="PTQ36968.1"/>
    <property type="molecule type" value="Genomic_DNA"/>
</dbReference>
<sequence length="997" mass="111045">MVSHGAATAATRTAGLLVLVVIRSVVAGKYNTGAEPVTGKLNVHFVAHSHDDVGWLKTVDQYYEASVRDILTTVTTELEANSDRIYNQVETAFFARWWREQSEDKKARVKKLIADGQLDFINGGWCMHDEAATHYLDMIDQTTFGHLYLKRELGVIPKHGWQIDPFGHSAVQAYLLGAELGFESMYAARIDYQEKKVRHADKTLEMIWRASDTLGSTADIFYGVFPVHYSPPDTFDLEPRDQDYFPVQDDESIEGYNVDERVDELVQAATTQAALTRTEHIMWTMGNDFTYQNAVTWFENMDKLIHYANLDGRVNVFYSNPSKYLEAKMAANQSWPMKTGDFFPYADSALTFWTGYFTSRAALKGYVRKLSGFLQAAKQLEFCVGRSATHSTDLLQDAMATVQHHDGVSGTAKQHVTDDYIRRLFQGAVAAEAVVNSALGCLSSGADCKSNSRDATIKQCPFLNITYCAASEAPLHAQKLVVVAYNPLAWARTEYVRLVVTHTRLAVLDSSGKEIVSQIIPVTVVERKVRSFYVEAELGIKTSDRDLYWLVFEASVPPLGYTSYVVQPSEEGAAEISKPEILELEKSGLKPKAVKAGGENMNLLFSSESGRLLEMVHLKTKTSTFVRQSNMYYVADAGEDGQASGAYIFRPADDTPRPMTKSAEVPRTTFFRGAVVDEVHQIISPWFSQVFRQYKGQEHAEVEFTVGPVPVDGEGGKEVIARFDTSIKSERNVFTDSNGRDFIKRVRNHRDDWNLEVTQPVAGNYYPINLGLYITDGAKDFSLLVDRAVGGASIKDGSLEIMLHRSLVNDDGRGVGEALNERVCVGQTCEGLTVKGKYYISVMLKENASEWRRSFGQRVYSPLQLAFTEQLGNRSTFSALTGNFSLPANVALLTLQELEGGDVLLRLGHLYQAGEHAKHSKAASVDLKNMFKDRKIVTATELNLSGNQLKSVLKKNSWRVQDGISTSSMVARGSTFDANTMIVELGPMEIRTFQLAF</sequence>
<evidence type="ECO:0000256" key="4">
    <source>
        <dbReference type="ARBA" id="ARBA00022723"/>
    </source>
</evidence>
<dbReference type="SUPFAM" id="SSF74650">
    <property type="entry name" value="Galactose mutarotase-like"/>
    <property type="match status" value="1"/>
</dbReference>
<dbReference type="FunFam" id="1.20.1270.50:FF:000003">
    <property type="entry name" value="Alpha-mannosidase"/>
    <property type="match status" value="1"/>
</dbReference>
<accession>A0A2R6WSY4</accession>
<protein>
    <recommendedName>
        <fullName evidence="3 11">Alpha-mannosidase</fullName>
        <ecNumber evidence="11">3.2.1.-</ecNumber>
    </recommendedName>
</protein>
<keyword evidence="8" id="KW-1015">Disulfide bond</keyword>
<keyword evidence="4 11" id="KW-0479">Metal-binding</keyword>
<dbReference type="CDD" id="cd10810">
    <property type="entry name" value="GH38N_AMII_LAM_like"/>
    <property type="match status" value="1"/>
</dbReference>
<dbReference type="InterPro" id="IPR037094">
    <property type="entry name" value="Glyco_hydro_38_cen_sf"/>
</dbReference>
<comment type="similarity">
    <text evidence="2 11">Belongs to the glycosyl hydrolase 38 family.</text>
</comment>
<dbReference type="InterPro" id="IPR028995">
    <property type="entry name" value="Glyco_hydro_57/38_cen_sf"/>
</dbReference>
<evidence type="ECO:0000256" key="10">
    <source>
        <dbReference type="ARBA" id="ARBA00023295"/>
    </source>
</evidence>
<keyword evidence="5 11" id="KW-0732">Signal</keyword>
<dbReference type="InterPro" id="IPR011682">
    <property type="entry name" value="Glyco_hydro_38_C"/>
</dbReference>
<dbReference type="FunFam" id="2.60.40.1180:FF:000015">
    <property type="entry name" value="Alpha-mannosidase"/>
    <property type="match status" value="1"/>
</dbReference>
<evidence type="ECO:0000256" key="8">
    <source>
        <dbReference type="ARBA" id="ARBA00023157"/>
    </source>
</evidence>
<feature type="chain" id="PRO_5017845301" description="Alpha-mannosidase" evidence="11">
    <location>
        <begin position="28"/>
        <end position="997"/>
    </location>
</feature>
<dbReference type="PANTHER" id="PTHR11607:SF3">
    <property type="entry name" value="LYSOSOMAL ALPHA-MANNOSIDASE"/>
    <property type="match status" value="1"/>
</dbReference>
<evidence type="ECO:0000259" key="12">
    <source>
        <dbReference type="SMART" id="SM00872"/>
    </source>
</evidence>
<dbReference type="OMA" id="PRNDMVE"/>
<dbReference type="Pfam" id="PF01074">
    <property type="entry name" value="Glyco_hydro_38N"/>
    <property type="match status" value="1"/>
</dbReference>
<keyword evidence="6 11" id="KW-0378">Hydrolase</keyword>
<keyword evidence="7 11" id="KW-0862">Zinc</keyword>
<dbReference type="SUPFAM" id="SSF88713">
    <property type="entry name" value="Glycoside hydrolase/deacetylase"/>
    <property type="match status" value="1"/>
</dbReference>
<keyword evidence="9" id="KW-0325">Glycoprotein</keyword>
<dbReference type="InterPro" id="IPR011013">
    <property type="entry name" value="Gal_mutarotase_sf_dom"/>
</dbReference>
<dbReference type="Proteomes" id="UP000244005">
    <property type="component" value="Unassembled WGS sequence"/>
</dbReference>
<dbReference type="InterPro" id="IPR050843">
    <property type="entry name" value="Glycosyl_Hydrlase_38"/>
</dbReference>
<organism evidence="13 14">
    <name type="scientific">Marchantia polymorpha</name>
    <name type="common">Common liverwort</name>
    <name type="synonym">Marchantia aquatica</name>
    <dbReference type="NCBI Taxonomy" id="3197"/>
    <lineage>
        <taxon>Eukaryota</taxon>
        <taxon>Viridiplantae</taxon>
        <taxon>Streptophyta</taxon>
        <taxon>Embryophyta</taxon>
        <taxon>Marchantiophyta</taxon>
        <taxon>Marchantiopsida</taxon>
        <taxon>Marchantiidae</taxon>
        <taxon>Marchantiales</taxon>
        <taxon>Marchantiaceae</taxon>
        <taxon>Marchantia</taxon>
    </lineage>
</organism>
<dbReference type="InterPro" id="IPR013780">
    <property type="entry name" value="Glyco_hydro_b"/>
</dbReference>
<dbReference type="Gramene" id="Mp6g08660.1">
    <property type="protein sequence ID" value="Mp6g08660.1.cds"/>
    <property type="gene ID" value="Mp6g08660"/>
</dbReference>
<comment type="catalytic activity">
    <reaction evidence="1">
        <text>Hydrolysis of terminal, non-reducing alpha-D-mannose residues in alpha-D-mannosides.</text>
        <dbReference type="EC" id="3.2.1.24"/>
    </reaction>
</comment>
<evidence type="ECO:0000256" key="6">
    <source>
        <dbReference type="ARBA" id="ARBA00022801"/>
    </source>
</evidence>
<dbReference type="SUPFAM" id="SSF88688">
    <property type="entry name" value="Families 57/38 glycoside transferase middle domain"/>
    <property type="match status" value="1"/>
</dbReference>
<dbReference type="Pfam" id="PF21260">
    <property type="entry name" value="Laman-like_dom"/>
    <property type="match status" value="1"/>
</dbReference>
<evidence type="ECO:0000256" key="11">
    <source>
        <dbReference type="RuleBase" id="RU361199"/>
    </source>
</evidence>
<dbReference type="Gene3D" id="2.60.40.1360">
    <property type="match status" value="1"/>
</dbReference>
<dbReference type="InterPro" id="IPR000602">
    <property type="entry name" value="Glyco_hydro_38_N"/>
</dbReference>
<dbReference type="FunFam" id="1.20.1270.50:FF:000002">
    <property type="entry name" value="Alpha-mannosidase"/>
    <property type="match status" value="1"/>
</dbReference>
<dbReference type="InterPro" id="IPR041147">
    <property type="entry name" value="GH38_C"/>
</dbReference>
<evidence type="ECO:0000256" key="1">
    <source>
        <dbReference type="ARBA" id="ARBA00000365"/>
    </source>
</evidence>
<feature type="domain" description="Glycoside hydrolase family 38 central" evidence="12">
    <location>
        <begin position="351"/>
        <end position="424"/>
    </location>
</feature>
<dbReference type="GO" id="GO:0030246">
    <property type="term" value="F:carbohydrate binding"/>
    <property type="evidence" value="ECO:0007669"/>
    <property type="project" value="InterPro"/>
</dbReference>
<dbReference type="Pfam" id="PF09261">
    <property type="entry name" value="Alpha-mann_mid"/>
    <property type="match status" value="1"/>
</dbReference>
<evidence type="ECO:0000256" key="3">
    <source>
        <dbReference type="ARBA" id="ARBA00012752"/>
    </source>
</evidence>
<dbReference type="InterPro" id="IPR027291">
    <property type="entry name" value="Glyco_hydro_38_N_sf"/>
</dbReference>
<keyword evidence="10 11" id="KW-0326">Glycosidase</keyword>
<dbReference type="InterPro" id="IPR011330">
    <property type="entry name" value="Glyco_hydro/deAcase_b/a-brl"/>
</dbReference>
<dbReference type="Gene3D" id="3.20.110.10">
    <property type="entry name" value="Glycoside hydrolase 38, N terminal domain"/>
    <property type="match status" value="1"/>
</dbReference>
<evidence type="ECO:0000256" key="2">
    <source>
        <dbReference type="ARBA" id="ARBA00009792"/>
    </source>
</evidence>
<evidence type="ECO:0000256" key="5">
    <source>
        <dbReference type="ARBA" id="ARBA00022729"/>
    </source>
</evidence>
<reference evidence="14" key="1">
    <citation type="journal article" date="2017" name="Cell">
        <title>Insights into land plant evolution garnered from the Marchantia polymorpha genome.</title>
        <authorList>
            <person name="Bowman J.L."/>
            <person name="Kohchi T."/>
            <person name="Yamato K.T."/>
            <person name="Jenkins J."/>
            <person name="Shu S."/>
            <person name="Ishizaki K."/>
            <person name="Yamaoka S."/>
            <person name="Nishihama R."/>
            <person name="Nakamura Y."/>
            <person name="Berger F."/>
            <person name="Adam C."/>
            <person name="Aki S.S."/>
            <person name="Althoff F."/>
            <person name="Araki T."/>
            <person name="Arteaga-Vazquez M.A."/>
            <person name="Balasubrmanian S."/>
            <person name="Barry K."/>
            <person name="Bauer D."/>
            <person name="Boehm C.R."/>
            <person name="Briginshaw L."/>
            <person name="Caballero-Perez J."/>
            <person name="Catarino B."/>
            <person name="Chen F."/>
            <person name="Chiyoda S."/>
            <person name="Chovatia M."/>
            <person name="Davies K.M."/>
            <person name="Delmans M."/>
            <person name="Demura T."/>
            <person name="Dierschke T."/>
            <person name="Dolan L."/>
            <person name="Dorantes-Acosta A.E."/>
            <person name="Eklund D.M."/>
            <person name="Florent S.N."/>
            <person name="Flores-Sandoval E."/>
            <person name="Fujiyama A."/>
            <person name="Fukuzawa H."/>
            <person name="Galik B."/>
            <person name="Grimanelli D."/>
            <person name="Grimwood J."/>
            <person name="Grossniklaus U."/>
            <person name="Hamada T."/>
            <person name="Haseloff J."/>
            <person name="Hetherington A.J."/>
            <person name="Higo A."/>
            <person name="Hirakawa Y."/>
            <person name="Hundley H.N."/>
            <person name="Ikeda Y."/>
            <person name="Inoue K."/>
            <person name="Inoue S.I."/>
            <person name="Ishida S."/>
            <person name="Jia Q."/>
            <person name="Kakita M."/>
            <person name="Kanazawa T."/>
            <person name="Kawai Y."/>
            <person name="Kawashima T."/>
            <person name="Kennedy M."/>
            <person name="Kinose K."/>
            <person name="Kinoshita T."/>
            <person name="Kohara Y."/>
            <person name="Koide E."/>
            <person name="Komatsu K."/>
            <person name="Kopischke S."/>
            <person name="Kubo M."/>
            <person name="Kyozuka J."/>
            <person name="Lagercrantz U."/>
            <person name="Lin S.S."/>
            <person name="Lindquist E."/>
            <person name="Lipzen A.M."/>
            <person name="Lu C.W."/>
            <person name="De Luna E."/>
            <person name="Martienssen R.A."/>
            <person name="Minamino N."/>
            <person name="Mizutani M."/>
            <person name="Mizutani M."/>
            <person name="Mochizuki N."/>
            <person name="Monte I."/>
            <person name="Mosher R."/>
            <person name="Nagasaki H."/>
            <person name="Nakagami H."/>
            <person name="Naramoto S."/>
            <person name="Nishitani K."/>
            <person name="Ohtani M."/>
            <person name="Okamoto T."/>
            <person name="Okumura M."/>
            <person name="Phillips J."/>
            <person name="Pollak B."/>
            <person name="Reinders A."/>
            <person name="Rovekamp M."/>
            <person name="Sano R."/>
            <person name="Sawa S."/>
            <person name="Schmid M.W."/>
            <person name="Shirakawa M."/>
            <person name="Solano R."/>
            <person name="Spunde A."/>
            <person name="Suetsugu N."/>
            <person name="Sugano S."/>
            <person name="Sugiyama A."/>
            <person name="Sun R."/>
            <person name="Suzuki Y."/>
            <person name="Takenaka M."/>
            <person name="Takezawa D."/>
            <person name="Tomogane H."/>
            <person name="Tsuzuki M."/>
            <person name="Ueda T."/>
            <person name="Umeda M."/>
            <person name="Ward J.M."/>
            <person name="Watanabe Y."/>
            <person name="Yazaki K."/>
            <person name="Yokoyama R."/>
            <person name="Yoshitake Y."/>
            <person name="Yotsui I."/>
            <person name="Zachgo S."/>
            <person name="Schmutz J."/>
        </authorList>
    </citation>
    <scope>NUCLEOTIDE SEQUENCE [LARGE SCALE GENOMIC DNA]</scope>
    <source>
        <strain evidence="14">Tak-1</strain>
    </source>
</reference>
<comment type="cofactor">
    <cofactor evidence="11">
        <name>Zn(2+)</name>
        <dbReference type="ChEBI" id="CHEBI:29105"/>
    </cofactor>
    <text evidence="11">Binds 1 zinc ion per subunit.</text>
</comment>
<evidence type="ECO:0000256" key="7">
    <source>
        <dbReference type="ARBA" id="ARBA00022833"/>
    </source>
</evidence>
<dbReference type="Gene3D" id="2.60.40.1180">
    <property type="entry name" value="Golgi alpha-mannosidase II"/>
    <property type="match status" value="1"/>
</dbReference>
<feature type="signal peptide" evidence="11">
    <location>
        <begin position="1"/>
        <end position="27"/>
    </location>
</feature>
<gene>
    <name evidence="13" type="ORF">MARPO_0060s0055</name>
</gene>